<keyword evidence="3" id="KW-1185">Reference proteome</keyword>
<feature type="chain" id="PRO_5029449536" evidence="1">
    <location>
        <begin position="22"/>
        <end position="146"/>
    </location>
</feature>
<organism evidence="2 3">
    <name type="scientific">Bugula neritina</name>
    <name type="common">Brown bryozoan</name>
    <name type="synonym">Sertularia neritina</name>
    <dbReference type="NCBI Taxonomy" id="10212"/>
    <lineage>
        <taxon>Eukaryota</taxon>
        <taxon>Metazoa</taxon>
        <taxon>Spiralia</taxon>
        <taxon>Lophotrochozoa</taxon>
        <taxon>Bryozoa</taxon>
        <taxon>Gymnolaemata</taxon>
        <taxon>Cheilostomatida</taxon>
        <taxon>Flustrina</taxon>
        <taxon>Buguloidea</taxon>
        <taxon>Bugulidae</taxon>
        <taxon>Bugula</taxon>
    </lineage>
</organism>
<gene>
    <name evidence="2" type="ORF">EB796_020337</name>
</gene>
<evidence type="ECO:0000313" key="3">
    <source>
        <dbReference type="Proteomes" id="UP000593567"/>
    </source>
</evidence>
<comment type="caution">
    <text evidence="2">The sequence shown here is derived from an EMBL/GenBank/DDBJ whole genome shotgun (WGS) entry which is preliminary data.</text>
</comment>
<proteinExistence type="predicted"/>
<dbReference type="EMBL" id="VXIV02003058">
    <property type="protein sequence ID" value="KAF6021360.1"/>
    <property type="molecule type" value="Genomic_DNA"/>
</dbReference>
<feature type="signal peptide" evidence="1">
    <location>
        <begin position="1"/>
        <end position="21"/>
    </location>
</feature>
<protein>
    <submittedName>
        <fullName evidence="2">Uncharacterized protein</fullName>
    </submittedName>
</protein>
<evidence type="ECO:0000256" key="1">
    <source>
        <dbReference type="SAM" id="SignalP"/>
    </source>
</evidence>
<name>A0A7J7J585_BUGNE</name>
<dbReference type="Proteomes" id="UP000593567">
    <property type="component" value="Unassembled WGS sequence"/>
</dbReference>
<accession>A0A7J7J585</accession>
<sequence length="146" mass="16473">MVMSAQVFFLAVSLTWVLVSGTLYDEHPGASRLSDMIIARVRAEQKNREDSPLSDLVGLNPNRNTTGTFDALYADYLDRKAYEQMPQPEEYIESTAMPRWFGDPDCIERCYLCLSAGEITDDETNDCVLRCVLESPEQISCPSHPE</sequence>
<dbReference type="AlphaFoldDB" id="A0A7J7J585"/>
<keyword evidence="1" id="KW-0732">Signal</keyword>
<reference evidence="2" key="1">
    <citation type="submission" date="2020-06" db="EMBL/GenBank/DDBJ databases">
        <title>Draft genome of Bugula neritina, a colonial animal packing powerful symbionts and potential medicines.</title>
        <authorList>
            <person name="Rayko M."/>
        </authorList>
    </citation>
    <scope>NUCLEOTIDE SEQUENCE [LARGE SCALE GENOMIC DNA]</scope>
    <source>
        <strain evidence="2">Kwan_BN1</strain>
    </source>
</reference>
<evidence type="ECO:0000313" key="2">
    <source>
        <dbReference type="EMBL" id="KAF6021360.1"/>
    </source>
</evidence>